<dbReference type="GO" id="GO:0046274">
    <property type="term" value="P:lignin catabolic process"/>
    <property type="evidence" value="ECO:0007669"/>
    <property type="project" value="UniProtKB-KW"/>
</dbReference>
<keyword evidence="12" id="KW-0325">Glycoprotein</keyword>
<evidence type="ECO:0000256" key="11">
    <source>
        <dbReference type="ARBA" id="ARBA00023008"/>
    </source>
</evidence>
<dbReference type="Pfam" id="PF07732">
    <property type="entry name" value="Cu-oxidase_3"/>
    <property type="match status" value="1"/>
</dbReference>
<feature type="domain" description="Plastocyanin-like" evidence="15">
    <location>
        <begin position="214"/>
        <end position="363"/>
    </location>
</feature>
<evidence type="ECO:0000256" key="5">
    <source>
        <dbReference type="ARBA" id="ARBA00012297"/>
    </source>
</evidence>
<keyword evidence="13" id="KW-0439">Lignin degradation</keyword>
<dbReference type="EC" id="1.10.3.2" evidence="5"/>
<comment type="caution">
    <text evidence="18">The sequence shown here is derived from an EMBL/GenBank/DDBJ whole genome shotgun (WGS) entry which is preliminary data.</text>
</comment>
<evidence type="ECO:0000256" key="7">
    <source>
        <dbReference type="ARBA" id="ARBA00022525"/>
    </source>
</evidence>
<evidence type="ECO:0000256" key="14">
    <source>
        <dbReference type="SAM" id="SignalP"/>
    </source>
</evidence>
<keyword evidence="10" id="KW-0560">Oxidoreductase</keyword>
<dbReference type="InterPro" id="IPR034285">
    <property type="entry name" value="CuRO_2_LCC"/>
</dbReference>
<dbReference type="CDD" id="cd13875">
    <property type="entry name" value="CuRO_2_LCC_plant"/>
    <property type="match status" value="1"/>
</dbReference>
<dbReference type="AlphaFoldDB" id="A0AAV0K5H3"/>
<proteinExistence type="inferred from homology"/>
<dbReference type="InterPro" id="IPR002355">
    <property type="entry name" value="Cu_oxidase_Cu_BS"/>
</dbReference>
<dbReference type="InterPro" id="IPR017761">
    <property type="entry name" value="Laccase"/>
</dbReference>
<keyword evidence="19" id="KW-1185">Reference proteome</keyword>
<comment type="cofactor">
    <cofactor evidence="2">
        <name>Cu cation</name>
        <dbReference type="ChEBI" id="CHEBI:23378"/>
    </cofactor>
</comment>
<dbReference type="Gene3D" id="2.60.40.420">
    <property type="entry name" value="Cupredoxins - blue copper proteins"/>
    <property type="match status" value="3"/>
</dbReference>
<evidence type="ECO:0000256" key="2">
    <source>
        <dbReference type="ARBA" id="ARBA00001935"/>
    </source>
</evidence>
<dbReference type="PROSITE" id="PS00079">
    <property type="entry name" value="MULTICOPPER_OXIDASE1"/>
    <property type="match status" value="1"/>
</dbReference>
<keyword evidence="9" id="KW-0677">Repeat</keyword>
<dbReference type="PANTHER" id="PTHR11709:SF443">
    <property type="entry name" value="LACCASE-15"/>
    <property type="match status" value="1"/>
</dbReference>
<dbReference type="NCBIfam" id="TIGR03389">
    <property type="entry name" value="laccase"/>
    <property type="match status" value="1"/>
</dbReference>
<dbReference type="GO" id="GO:0048046">
    <property type="term" value="C:apoplast"/>
    <property type="evidence" value="ECO:0007669"/>
    <property type="project" value="UniProtKB-SubCell"/>
</dbReference>
<keyword evidence="14" id="KW-0732">Signal</keyword>
<evidence type="ECO:0000256" key="13">
    <source>
        <dbReference type="ARBA" id="ARBA00023185"/>
    </source>
</evidence>
<keyword evidence="7" id="KW-0964">Secreted</keyword>
<evidence type="ECO:0000313" key="18">
    <source>
        <dbReference type="EMBL" id="CAI0417353.1"/>
    </source>
</evidence>
<dbReference type="PANTHER" id="PTHR11709">
    <property type="entry name" value="MULTI-COPPER OXIDASE"/>
    <property type="match status" value="1"/>
</dbReference>
<dbReference type="InterPro" id="IPR008972">
    <property type="entry name" value="Cupredoxin"/>
</dbReference>
<comment type="catalytic activity">
    <reaction evidence="1">
        <text>4 hydroquinone + O2 = 4 benzosemiquinone + 2 H2O</text>
        <dbReference type="Rhea" id="RHEA:11276"/>
        <dbReference type="ChEBI" id="CHEBI:15377"/>
        <dbReference type="ChEBI" id="CHEBI:15379"/>
        <dbReference type="ChEBI" id="CHEBI:17594"/>
        <dbReference type="ChEBI" id="CHEBI:17977"/>
        <dbReference type="EC" id="1.10.3.2"/>
    </reaction>
</comment>
<evidence type="ECO:0000256" key="4">
    <source>
        <dbReference type="ARBA" id="ARBA00010609"/>
    </source>
</evidence>
<reference evidence="18" key="1">
    <citation type="submission" date="2022-08" db="EMBL/GenBank/DDBJ databases">
        <authorList>
            <person name="Gutierrez-Valencia J."/>
        </authorList>
    </citation>
    <scope>NUCLEOTIDE SEQUENCE</scope>
</reference>
<dbReference type="SUPFAM" id="SSF49503">
    <property type="entry name" value="Cupredoxins"/>
    <property type="match status" value="3"/>
</dbReference>
<name>A0AAV0K5H3_9ROSI</name>
<evidence type="ECO:0000256" key="9">
    <source>
        <dbReference type="ARBA" id="ARBA00022737"/>
    </source>
</evidence>
<feature type="domain" description="Plastocyanin-like" evidence="17">
    <location>
        <begin position="86"/>
        <end position="201"/>
    </location>
</feature>
<dbReference type="InterPro" id="IPR001117">
    <property type="entry name" value="Cu-oxidase_2nd"/>
</dbReference>
<feature type="signal peptide" evidence="14">
    <location>
        <begin position="1"/>
        <end position="23"/>
    </location>
</feature>
<sequence length="621" mass="68446">DINHLNKHAAVFIISCSISLVSASGPRSVLQFPPWPCSSSSSNPPSHFCGIYIHVKLHTYIVTYSDLRFASCLVAYALITDYFLKVEEAPYTRLCSTKNIMTINGNFPGETLHVHRGDTLIVHVVNRSPHNITIHWHGVNQPRYPWADGPEYITQCPIQPGGGKFSQKVIFTTEEGTLWWHAHSEWTRATVYGAIIVYPKKGHAYPFPKPHADLPIIFGEWWKQDIFELFDDFRRSGGDPLVSHAITINGQPGDRYNCSGQDMFKLAVDQGKTYLLRLINAAMQDILFFSIAGHQLTVVGTDGTYTKPFKSDYITISPGQTIDVLLRADHPIAASYYMAAKFYSSARAAVNLNTTTALLHYTTNNTTTTPTAVSLSATADTNASVAFTARFRSLADKKHPVDVPQKADTNLYFTLSMNAVPCPAGATCAGPNGARLAASVNNVSLVLPTSMDVLGAYYRGIGGVYGDDFPSNPPVSFDFTNLTIPAVYRTPATGNQVRMLEYNSSVELVFQGTNLLGGVDHPMHLHGTNFYVVGWGFGNFDRAKDANKTYNLVDPPFQNTIAVPRNGWVAVRFKATNPGVWFMHCHLERHASWGMGMTFIVKNGKGPNDKMLPPPSDMPPC</sequence>
<dbReference type="InterPro" id="IPR011707">
    <property type="entry name" value="Cu-oxidase-like_N"/>
</dbReference>
<dbReference type="GO" id="GO:0005507">
    <property type="term" value="F:copper ion binding"/>
    <property type="evidence" value="ECO:0007669"/>
    <property type="project" value="InterPro"/>
</dbReference>
<gene>
    <name evidence="18" type="ORF">LITE_LOCUS17277</name>
</gene>
<dbReference type="Pfam" id="PF07731">
    <property type="entry name" value="Cu-oxidase_2"/>
    <property type="match status" value="1"/>
</dbReference>
<dbReference type="Proteomes" id="UP001154282">
    <property type="component" value="Unassembled WGS sequence"/>
</dbReference>
<keyword evidence="11" id="KW-0186">Copper</keyword>
<protein>
    <recommendedName>
        <fullName evidence="5">laccase</fullName>
        <ecNumber evidence="5">1.10.3.2</ecNumber>
    </recommendedName>
</protein>
<dbReference type="Pfam" id="PF00394">
    <property type="entry name" value="Cu-oxidase"/>
    <property type="match status" value="1"/>
</dbReference>
<comment type="similarity">
    <text evidence="4">Belongs to the multicopper oxidase family.</text>
</comment>
<dbReference type="GO" id="GO:0052716">
    <property type="term" value="F:hydroquinone:oxygen oxidoreductase activity"/>
    <property type="evidence" value="ECO:0007669"/>
    <property type="project" value="UniProtKB-EC"/>
</dbReference>
<evidence type="ECO:0000256" key="8">
    <source>
        <dbReference type="ARBA" id="ARBA00022723"/>
    </source>
</evidence>
<keyword evidence="8" id="KW-0479">Metal-binding</keyword>
<feature type="non-terminal residue" evidence="18">
    <location>
        <position position="1"/>
    </location>
</feature>
<evidence type="ECO:0000259" key="15">
    <source>
        <dbReference type="Pfam" id="PF00394"/>
    </source>
</evidence>
<dbReference type="CDD" id="cd13849">
    <property type="entry name" value="CuRO_1_LCC_plant"/>
    <property type="match status" value="1"/>
</dbReference>
<comment type="subcellular location">
    <subcellularLocation>
        <location evidence="3">Secreted</location>
        <location evidence="3">Extracellular space</location>
        <location evidence="3">Apoplast</location>
    </subcellularLocation>
</comment>
<organism evidence="18 19">
    <name type="scientific">Linum tenue</name>
    <dbReference type="NCBI Taxonomy" id="586396"/>
    <lineage>
        <taxon>Eukaryota</taxon>
        <taxon>Viridiplantae</taxon>
        <taxon>Streptophyta</taxon>
        <taxon>Embryophyta</taxon>
        <taxon>Tracheophyta</taxon>
        <taxon>Spermatophyta</taxon>
        <taxon>Magnoliopsida</taxon>
        <taxon>eudicotyledons</taxon>
        <taxon>Gunneridae</taxon>
        <taxon>Pentapetalae</taxon>
        <taxon>rosids</taxon>
        <taxon>fabids</taxon>
        <taxon>Malpighiales</taxon>
        <taxon>Linaceae</taxon>
        <taxon>Linum</taxon>
    </lineage>
</organism>
<feature type="chain" id="PRO_5043538607" description="laccase" evidence="14">
    <location>
        <begin position="24"/>
        <end position="621"/>
    </location>
</feature>
<dbReference type="InterPro" id="IPR034288">
    <property type="entry name" value="CuRO_1_LCC"/>
</dbReference>
<dbReference type="InterPro" id="IPR033138">
    <property type="entry name" value="Cu_oxidase_CS"/>
</dbReference>
<evidence type="ECO:0000259" key="16">
    <source>
        <dbReference type="Pfam" id="PF07731"/>
    </source>
</evidence>
<evidence type="ECO:0000256" key="3">
    <source>
        <dbReference type="ARBA" id="ARBA00004271"/>
    </source>
</evidence>
<evidence type="ECO:0000256" key="6">
    <source>
        <dbReference type="ARBA" id="ARBA00022523"/>
    </source>
</evidence>
<evidence type="ECO:0000259" key="17">
    <source>
        <dbReference type="Pfam" id="PF07732"/>
    </source>
</evidence>
<keyword evidence="6" id="KW-0052">Apoplast</keyword>
<dbReference type="CDD" id="cd13897">
    <property type="entry name" value="CuRO_3_LCC_plant"/>
    <property type="match status" value="1"/>
</dbReference>
<dbReference type="PROSITE" id="PS00080">
    <property type="entry name" value="MULTICOPPER_OXIDASE2"/>
    <property type="match status" value="1"/>
</dbReference>
<feature type="domain" description="Plastocyanin-like" evidence="16">
    <location>
        <begin position="469"/>
        <end position="604"/>
    </location>
</feature>
<dbReference type="EMBL" id="CAMGYJ010000005">
    <property type="protein sequence ID" value="CAI0417353.1"/>
    <property type="molecule type" value="Genomic_DNA"/>
</dbReference>
<evidence type="ECO:0000256" key="1">
    <source>
        <dbReference type="ARBA" id="ARBA00000349"/>
    </source>
</evidence>
<dbReference type="InterPro" id="IPR034289">
    <property type="entry name" value="CuRO_3_LCC"/>
</dbReference>
<dbReference type="InterPro" id="IPR011706">
    <property type="entry name" value="Cu-oxidase_C"/>
</dbReference>
<accession>A0AAV0K5H3</accession>
<evidence type="ECO:0000256" key="10">
    <source>
        <dbReference type="ARBA" id="ARBA00023002"/>
    </source>
</evidence>
<evidence type="ECO:0000313" key="19">
    <source>
        <dbReference type="Proteomes" id="UP001154282"/>
    </source>
</evidence>
<dbReference type="InterPro" id="IPR045087">
    <property type="entry name" value="Cu-oxidase_fam"/>
</dbReference>
<evidence type="ECO:0000256" key="12">
    <source>
        <dbReference type="ARBA" id="ARBA00023180"/>
    </source>
</evidence>